<evidence type="ECO:0000256" key="14">
    <source>
        <dbReference type="PROSITE-ProRule" id="PRU01389"/>
    </source>
</evidence>
<dbReference type="Pfam" id="PF18716">
    <property type="entry name" value="VATC"/>
    <property type="match status" value="1"/>
</dbReference>
<evidence type="ECO:0000256" key="12">
    <source>
        <dbReference type="ARBA" id="ARBA00023054"/>
    </source>
</evidence>
<dbReference type="Proteomes" id="UP000015453">
    <property type="component" value="Unassembled WGS sequence"/>
</dbReference>
<evidence type="ECO:0000256" key="3">
    <source>
        <dbReference type="ARBA" id="ARBA00022490"/>
    </source>
</evidence>
<feature type="domain" description="VLRF1" evidence="17">
    <location>
        <begin position="221"/>
        <end position="361"/>
    </location>
</feature>
<evidence type="ECO:0000256" key="11">
    <source>
        <dbReference type="ARBA" id="ARBA00023043"/>
    </source>
</evidence>
<feature type="coiled-coil region" evidence="15">
    <location>
        <begin position="511"/>
        <end position="542"/>
    </location>
</feature>
<evidence type="ECO:0000256" key="1">
    <source>
        <dbReference type="ARBA" id="ARBA00004496"/>
    </source>
</evidence>
<comment type="domain">
    <text evidence="14">The VLRF1 domain mediates binding to the 60S ribosomal subunit.</text>
</comment>
<keyword evidence="3 14" id="KW-0963">Cytoplasm</keyword>
<dbReference type="InterPro" id="IPR036770">
    <property type="entry name" value="Ankyrin_rpt-contain_sf"/>
</dbReference>
<comment type="subcellular location">
    <subcellularLocation>
        <location evidence="1">Cytoplasm</location>
    </subcellularLocation>
</comment>
<feature type="active site" evidence="14">
    <location>
        <position position="264"/>
    </location>
</feature>
<dbReference type="PANTHER" id="PTHR16036">
    <property type="entry name" value="ANKYRIN REPEAT AND ZINC FINGER DOMAIN-CONTAINING PROTEIN 1"/>
    <property type="match status" value="1"/>
</dbReference>
<proteinExistence type="inferred from homology"/>
<keyword evidence="4 14" id="KW-0540">Nuclease</keyword>
<evidence type="ECO:0000259" key="17">
    <source>
        <dbReference type="PROSITE" id="PS52044"/>
    </source>
</evidence>
<evidence type="ECO:0000256" key="16">
    <source>
        <dbReference type="SAM" id="MobiDB-lite"/>
    </source>
</evidence>
<dbReference type="SUPFAM" id="SSF48403">
    <property type="entry name" value="Ankyrin repeat"/>
    <property type="match status" value="1"/>
</dbReference>
<evidence type="ECO:0000256" key="8">
    <source>
        <dbReference type="ARBA" id="ARBA00022771"/>
    </source>
</evidence>
<dbReference type="InterPro" id="IPR041540">
    <property type="entry name" value="VATC"/>
</dbReference>
<dbReference type="EMBL" id="AUSU01007013">
    <property type="protein sequence ID" value="EPS61203.1"/>
    <property type="molecule type" value="Genomic_DNA"/>
</dbReference>
<dbReference type="InterPro" id="IPR013087">
    <property type="entry name" value="Znf_C2H2_type"/>
</dbReference>
<evidence type="ECO:0000256" key="13">
    <source>
        <dbReference type="PROSITE-ProRule" id="PRU00023"/>
    </source>
</evidence>
<sequence>RRQNKKEDAIWHQRSIFEVLPGFFDSCSVIPSPFFPGSLHDVASDSAADESAAPNKATEHQNSDAEAKTMQRWSCNTCNIEFESLRDQRLHFKCDLHRLNIKLRIAGKNIIKEDEVDESTSDFLYNDYEISSISGSECEEENQLLPYGKRGLGQTSKSKIYIRLKNKELISIYRCFLLDDFESILFENDKSFAMDQPGVSHLAPSDAIEKLNRILREPRDGTQLRIVLLAQGGHFAGCIFDGDFLVTHKTFHRYVVRAKAGKKQSSKDAGGRSIHSAGASLRRYNELALKKDVRELLSSWMRYFAVAACVFIHAPSTNRQLLFDGEKPCFVYRRAVRHIPLPVRRPTFKEAKRLYGLLKQISPENTVETPSEEIPLLENERPGHAAEHVNRNCEEICETEVEDHLKVTEDESVSSMSTGMAGLSLSEDKIESVHSSSTPLHRAAKSGNAQKVLELLEQDLDPCIKDERGRTPYMLAADKEVRNIFRRFMASNLEKWDWHAAKVPSALTKEMEESQAAKQAEKDAKRKARAKELKKLKKAKEKAQVYNLTLVSPLSSLRFLFRFLVFYVPNLIMIRSLEREKRAEAAERRIAAAAAEPQRGCSGCDGIRCSLCDGSLAGKVPFHRYDYKYCSSSCMHAHREILERG</sequence>
<dbReference type="GO" id="GO:0036503">
    <property type="term" value="P:ERAD pathway"/>
    <property type="evidence" value="ECO:0007669"/>
    <property type="project" value="TreeGrafter"/>
</dbReference>
<feature type="repeat" description="ANK" evidence="13">
    <location>
        <begin position="435"/>
        <end position="467"/>
    </location>
</feature>
<evidence type="ECO:0000256" key="4">
    <source>
        <dbReference type="ARBA" id="ARBA00022722"/>
    </source>
</evidence>
<dbReference type="GO" id="GO:0016787">
    <property type="term" value="F:hydrolase activity"/>
    <property type="evidence" value="ECO:0007669"/>
    <property type="project" value="UniProtKB-KW"/>
</dbReference>
<dbReference type="OrthoDB" id="429841at2759"/>
<dbReference type="GO" id="GO:0005737">
    <property type="term" value="C:cytoplasm"/>
    <property type="evidence" value="ECO:0007669"/>
    <property type="project" value="UniProtKB-SubCell"/>
</dbReference>
<accession>S8DEJ0</accession>
<evidence type="ECO:0000256" key="9">
    <source>
        <dbReference type="ARBA" id="ARBA00022801"/>
    </source>
</evidence>
<evidence type="ECO:0000313" key="19">
    <source>
        <dbReference type="Proteomes" id="UP000015453"/>
    </source>
</evidence>
<dbReference type="GO" id="GO:0008270">
    <property type="term" value="F:zinc ion binding"/>
    <property type="evidence" value="ECO:0007669"/>
    <property type="project" value="UniProtKB-KW"/>
</dbReference>
<dbReference type="InterPro" id="IPR047139">
    <property type="entry name" value="ANKZ1/VMS1"/>
</dbReference>
<dbReference type="PANTHER" id="PTHR16036:SF2">
    <property type="entry name" value="TRNA ENDONUCLEASE ANKZF1"/>
    <property type="match status" value="1"/>
</dbReference>
<feature type="non-terminal residue" evidence="18">
    <location>
        <position position="1"/>
    </location>
</feature>
<keyword evidence="12 15" id="KW-0175">Coiled coil</keyword>
<evidence type="ECO:0000313" key="18">
    <source>
        <dbReference type="EMBL" id="EPS61203.1"/>
    </source>
</evidence>
<organism evidence="18 19">
    <name type="scientific">Genlisea aurea</name>
    <dbReference type="NCBI Taxonomy" id="192259"/>
    <lineage>
        <taxon>Eukaryota</taxon>
        <taxon>Viridiplantae</taxon>
        <taxon>Streptophyta</taxon>
        <taxon>Embryophyta</taxon>
        <taxon>Tracheophyta</taxon>
        <taxon>Spermatophyta</taxon>
        <taxon>Magnoliopsida</taxon>
        <taxon>eudicotyledons</taxon>
        <taxon>Gunneridae</taxon>
        <taxon>Pentapetalae</taxon>
        <taxon>asterids</taxon>
        <taxon>lamiids</taxon>
        <taxon>Lamiales</taxon>
        <taxon>Lentibulariaceae</taxon>
        <taxon>Genlisea</taxon>
    </lineage>
</organism>
<keyword evidence="7 14" id="KW-0255">Endonuclease</keyword>
<evidence type="ECO:0000256" key="6">
    <source>
        <dbReference type="ARBA" id="ARBA00022737"/>
    </source>
</evidence>
<evidence type="ECO:0000256" key="7">
    <source>
        <dbReference type="ARBA" id="ARBA00022759"/>
    </source>
</evidence>
<protein>
    <recommendedName>
        <fullName evidence="17">VLRF1 domain-containing protein</fullName>
    </recommendedName>
</protein>
<evidence type="ECO:0000256" key="2">
    <source>
        <dbReference type="ARBA" id="ARBA00009262"/>
    </source>
</evidence>
<reference evidence="18 19" key="1">
    <citation type="journal article" date="2013" name="BMC Genomics">
        <title>The miniature genome of a carnivorous plant Genlisea aurea contains a low number of genes and short non-coding sequences.</title>
        <authorList>
            <person name="Leushkin E.V."/>
            <person name="Sutormin R.A."/>
            <person name="Nabieva E.R."/>
            <person name="Penin A.A."/>
            <person name="Kondrashov A.S."/>
            <person name="Logacheva M.D."/>
        </authorList>
    </citation>
    <scope>NUCLEOTIDE SEQUENCE [LARGE SCALE GENOMIC DNA]</scope>
</reference>
<name>S8DEJ0_9LAMI</name>
<dbReference type="GO" id="GO:0004519">
    <property type="term" value="F:endonuclease activity"/>
    <property type="evidence" value="ECO:0007669"/>
    <property type="project" value="UniProtKB-KW"/>
</dbReference>
<keyword evidence="19" id="KW-1185">Reference proteome</keyword>
<keyword evidence="5" id="KW-0479">Metal-binding</keyword>
<comment type="caution">
    <text evidence="18">The sequence shown here is derived from an EMBL/GenBank/DDBJ whole genome shotgun (WGS) entry which is preliminary data.</text>
</comment>
<dbReference type="Pfam" id="PF18826">
    <property type="entry name" value="bVLRF1"/>
    <property type="match status" value="1"/>
</dbReference>
<evidence type="ECO:0000256" key="15">
    <source>
        <dbReference type="SAM" id="Coils"/>
    </source>
</evidence>
<gene>
    <name evidence="18" type="ORF">M569_13596</name>
</gene>
<keyword evidence="11 13" id="KW-0040">ANK repeat</keyword>
<keyword evidence="6" id="KW-0677">Repeat</keyword>
<dbReference type="AlphaFoldDB" id="S8DEJ0"/>
<feature type="region of interest" description="Disordered" evidence="16">
    <location>
        <begin position="45"/>
        <end position="65"/>
    </location>
</feature>
<dbReference type="InterPro" id="IPR041175">
    <property type="entry name" value="VLRF1/Vms1"/>
</dbReference>
<keyword evidence="8" id="KW-0863">Zinc-finger</keyword>
<dbReference type="Gene3D" id="1.25.40.20">
    <property type="entry name" value="Ankyrin repeat-containing domain"/>
    <property type="match status" value="1"/>
</dbReference>
<dbReference type="InterPro" id="IPR002110">
    <property type="entry name" value="Ankyrin_rpt"/>
</dbReference>
<dbReference type="PROSITE" id="PS50088">
    <property type="entry name" value="ANK_REPEAT"/>
    <property type="match status" value="1"/>
</dbReference>
<evidence type="ECO:0000256" key="10">
    <source>
        <dbReference type="ARBA" id="ARBA00022833"/>
    </source>
</evidence>
<evidence type="ECO:0000256" key="5">
    <source>
        <dbReference type="ARBA" id="ARBA00022723"/>
    </source>
</evidence>
<dbReference type="PROSITE" id="PS50297">
    <property type="entry name" value="ANK_REP_REGION"/>
    <property type="match status" value="1"/>
</dbReference>
<keyword evidence="9 14" id="KW-0378">Hydrolase</keyword>
<dbReference type="PROSITE" id="PS00028">
    <property type="entry name" value="ZINC_FINGER_C2H2_1"/>
    <property type="match status" value="1"/>
</dbReference>
<dbReference type="PROSITE" id="PS52044">
    <property type="entry name" value="VLRF1"/>
    <property type="match status" value="1"/>
</dbReference>
<comment type="similarity">
    <text evidence="2 14">Belongs to the ANKZF1/VMS1 family.</text>
</comment>
<keyword evidence="10" id="KW-0862">Zinc</keyword>